<name>A0A520KUW1_9EURY</name>
<accession>A0A520KUW1</accession>
<gene>
    <name evidence="1" type="ORF">EF807_07695</name>
</gene>
<dbReference type="AlphaFoldDB" id="A0A520KUW1"/>
<reference evidence="1 2" key="1">
    <citation type="journal article" date="2019" name="Nat. Microbiol.">
        <title>Wide diversity of methane and short-chain alkane metabolisms in uncultured archaea.</title>
        <authorList>
            <person name="Borrel G."/>
            <person name="Adam P.S."/>
            <person name="McKay L.J."/>
            <person name="Chen L.X."/>
            <person name="Sierra-Garcia I.N."/>
            <person name="Sieber C.M."/>
            <person name="Letourneur Q."/>
            <person name="Ghozlane A."/>
            <person name="Andersen G.L."/>
            <person name="Li W.J."/>
            <person name="Hallam S.J."/>
            <person name="Muyzer G."/>
            <person name="de Oliveira V.M."/>
            <person name="Inskeep W.P."/>
            <person name="Banfield J.F."/>
            <person name="Gribaldo S."/>
        </authorList>
    </citation>
    <scope>NUCLEOTIDE SEQUENCE [LARGE SCALE GENOMIC DNA]</scope>
    <source>
        <strain evidence="1">NM1b</strain>
    </source>
</reference>
<protein>
    <submittedName>
        <fullName evidence="1">Uncharacterized protein</fullName>
    </submittedName>
</protein>
<dbReference type="InterPro" id="IPR036527">
    <property type="entry name" value="SCP2_sterol-bd_dom_sf"/>
</dbReference>
<dbReference type="EMBL" id="RXIL01000139">
    <property type="protein sequence ID" value="RZN67302.1"/>
    <property type="molecule type" value="Genomic_DNA"/>
</dbReference>
<comment type="caution">
    <text evidence="1">The sequence shown here is derived from an EMBL/GenBank/DDBJ whole genome shotgun (WGS) entry which is preliminary data.</text>
</comment>
<evidence type="ECO:0000313" key="1">
    <source>
        <dbReference type="EMBL" id="RZN67302.1"/>
    </source>
</evidence>
<dbReference type="Proteomes" id="UP000320766">
    <property type="component" value="Unassembled WGS sequence"/>
</dbReference>
<proteinExistence type="predicted"/>
<dbReference type="SUPFAM" id="SSF55718">
    <property type="entry name" value="SCP-like"/>
    <property type="match status" value="1"/>
</dbReference>
<organism evidence="1 2">
    <name type="scientific">Candidatus Methanolliviera hydrocarbonicum</name>
    <dbReference type="NCBI Taxonomy" id="2491085"/>
    <lineage>
        <taxon>Archaea</taxon>
        <taxon>Methanobacteriati</taxon>
        <taxon>Methanobacteriota</taxon>
        <taxon>Candidatus Methanoliparia</taxon>
        <taxon>Candidatus Methanoliparales</taxon>
        <taxon>Candidatus Methanollivieraceae</taxon>
        <taxon>Candidatus Methanolliviera</taxon>
    </lineage>
</organism>
<sequence>MPDRLKELLKDATEEKEVTADDIAKEVERIVSEDEEIKKEISLTEEMIFNVKIGDTIEIGVKINGDELSVDGASDEPDFFIDIPLKILSEIISGEKDVMSPFMGGEIVMWREGEAGDASKAMDILPLITIFTEKLGLKI</sequence>
<dbReference type="Gene3D" id="3.30.1050.10">
    <property type="entry name" value="SCP2 sterol-binding domain"/>
    <property type="match status" value="1"/>
</dbReference>
<evidence type="ECO:0000313" key="2">
    <source>
        <dbReference type="Proteomes" id="UP000320766"/>
    </source>
</evidence>